<dbReference type="InterPro" id="IPR011711">
    <property type="entry name" value="GntR_C"/>
</dbReference>
<dbReference type="InterPro" id="IPR000524">
    <property type="entry name" value="Tscrpt_reg_HTH_GntR"/>
</dbReference>
<gene>
    <name evidence="5" type="ORF">ACFFPI_01070</name>
</gene>
<dbReference type="InterPro" id="IPR036388">
    <property type="entry name" value="WH-like_DNA-bd_sf"/>
</dbReference>
<dbReference type="RefSeq" id="WP_345049614.1">
    <property type="nucleotide sequence ID" value="NZ_BAABED010000001.1"/>
</dbReference>
<dbReference type="InterPro" id="IPR036390">
    <property type="entry name" value="WH_DNA-bd_sf"/>
</dbReference>
<evidence type="ECO:0000256" key="2">
    <source>
        <dbReference type="ARBA" id="ARBA00023125"/>
    </source>
</evidence>
<proteinExistence type="predicted"/>
<sequence>MDASGKDRPEALVPFLIRRIQEVVGQGGYPPGSRLSPSALAKEFGVSHIPVREALSSLAAKGHIVHRQSRGFYTRELSRQEIEDIYHWRRVLETEAYKLAVPLITDDDIEEMRAITEETASLKEHAERVRFVELNRQFHFVAFRRAGSPVLLKLLNQLWDNAAPYVVLDLVDSTRAQDDHIEQIKLFETHDLKAILAAMENHRGFRLDMVKKSERVSA</sequence>
<name>A0ABV5UJP8_9MICC</name>
<evidence type="ECO:0000256" key="1">
    <source>
        <dbReference type="ARBA" id="ARBA00023015"/>
    </source>
</evidence>
<dbReference type="SMART" id="SM00895">
    <property type="entry name" value="FCD"/>
    <property type="match status" value="1"/>
</dbReference>
<evidence type="ECO:0000313" key="6">
    <source>
        <dbReference type="Proteomes" id="UP001589536"/>
    </source>
</evidence>
<dbReference type="EMBL" id="JBHMBH010000006">
    <property type="protein sequence ID" value="MFB9712748.1"/>
    <property type="molecule type" value="Genomic_DNA"/>
</dbReference>
<dbReference type="PANTHER" id="PTHR43537">
    <property type="entry name" value="TRANSCRIPTIONAL REGULATOR, GNTR FAMILY"/>
    <property type="match status" value="1"/>
</dbReference>
<comment type="caution">
    <text evidence="5">The sequence shown here is derived from an EMBL/GenBank/DDBJ whole genome shotgun (WGS) entry which is preliminary data.</text>
</comment>
<dbReference type="Gene3D" id="1.10.10.10">
    <property type="entry name" value="Winged helix-like DNA-binding domain superfamily/Winged helix DNA-binding domain"/>
    <property type="match status" value="1"/>
</dbReference>
<keyword evidence="1" id="KW-0805">Transcription regulation</keyword>
<reference evidence="5 6" key="1">
    <citation type="submission" date="2024-09" db="EMBL/GenBank/DDBJ databases">
        <authorList>
            <person name="Sun Q."/>
            <person name="Mori K."/>
        </authorList>
    </citation>
    <scope>NUCLEOTIDE SEQUENCE [LARGE SCALE GENOMIC DNA]</scope>
    <source>
        <strain evidence="5 6">JCM 13519</strain>
    </source>
</reference>
<dbReference type="Pfam" id="PF07729">
    <property type="entry name" value="FCD"/>
    <property type="match status" value="1"/>
</dbReference>
<evidence type="ECO:0000259" key="4">
    <source>
        <dbReference type="PROSITE" id="PS50949"/>
    </source>
</evidence>
<dbReference type="InterPro" id="IPR008920">
    <property type="entry name" value="TF_FadR/GntR_C"/>
</dbReference>
<protein>
    <submittedName>
        <fullName evidence="5">GntR family transcriptional regulator</fullName>
    </submittedName>
</protein>
<dbReference type="PROSITE" id="PS50949">
    <property type="entry name" value="HTH_GNTR"/>
    <property type="match status" value="1"/>
</dbReference>
<dbReference type="SMART" id="SM00345">
    <property type="entry name" value="HTH_GNTR"/>
    <property type="match status" value="1"/>
</dbReference>
<evidence type="ECO:0000313" key="5">
    <source>
        <dbReference type="EMBL" id="MFB9712748.1"/>
    </source>
</evidence>
<feature type="domain" description="HTH gntR-type" evidence="4">
    <location>
        <begin position="10"/>
        <end position="77"/>
    </location>
</feature>
<keyword evidence="6" id="KW-1185">Reference proteome</keyword>
<dbReference type="Proteomes" id="UP001589536">
    <property type="component" value="Unassembled WGS sequence"/>
</dbReference>
<dbReference type="PANTHER" id="PTHR43537:SF45">
    <property type="entry name" value="GNTR FAMILY REGULATORY PROTEIN"/>
    <property type="match status" value="1"/>
</dbReference>
<dbReference type="SUPFAM" id="SSF46785">
    <property type="entry name" value="Winged helix' DNA-binding domain"/>
    <property type="match status" value="1"/>
</dbReference>
<dbReference type="Gene3D" id="1.20.120.530">
    <property type="entry name" value="GntR ligand-binding domain-like"/>
    <property type="match status" value="1"/>
</dbReference>
<dbReference type="SUPFAM" id="SSF48008">
    <property type="entry name" value="GntR ligand-binding domain-like"/>
    <property type="match status" value="1"/>
</dbReference>
<organism evidence="5 6">
    <name type="scientific">Arthrobacter methylotrophus</name>
    <dbReference type="NCBI Taxonomy" id="121291"/>
    <lineage>
        <taxon>Bacteria</taxon>
        <taxon>Bacillati</taxon>
        <taxon>Actinomycetota</taxon>
        <taxon>Actinomycetes</taxon>
        <taxon>Micrococcales</taxon>
        <taxon>Micrococcaceae</taxon>
        <taxon>Arthrobacter</taxon>
    </lineage>
</organism>
<keyword evidence="3" id="KW-0804">Transcription</keyword>
<keyword evidence="2" id="KW-0238">DNA-binding</keyword>
<accession>A0ABV5UJP8</accession>
<dbReference type="Pfam" id="PF00392">
    <property type="entry name" value="GntR"/>
    <property type="match status" value="1"/>
</dbReference>
<evidence type="ECO:0000256" key="3">
    <source>
        <dbReference type="ARBA" id="ARBA00023163"/>
    </source>
</evidence>